<dbReference type="InterPro" id="IPR018511">
    <property type="entry name" value="Hemolysin-typ_Ca-bd_CS"/>
</dbReference>
<dbReference type="PROSITE" id="PS00330">
    <property type="entry name" value="HEMOLYSIN_CALCIUM"/>
    <property type="match status" value="1"/>
</dbReference>
<dbReference type="EMBL" id="JBEUWX010000002">
    <property type="protein sequence ID" value="MFA9949183.1"/>
    <property type="molecule type" value="Genomic_DNA"/>
</dbReference>
<dbReference type="PRINTS" id="PR00313">
    <property type="entry name" value="CABNDNGRPT"/>
</dbReference>
<dbReference type="SUPFAM" id="SSF51120">
    <property type="entry name" value="beta-Roll"/>
    <property type="match status" value="1"/>
</dbReference>
<dbReference type="InterPro" id="IPR011049">
    <property type="entry name" value="Serralysin-like_metalloprot_C"/>
</dbReference>
<accession>A0ABV4UCI2</accession>
<keyword evidence="2" id="KW-1185">Reference proteome</keyword>
<sequence>MNIQSLFEYSALSNLAYVNWTNISDIGAIVDDANKAKRVPGKLDGDLDTLGEKIFRSTAEGGLGDDELIGGAGADTLNGGAGNDTYEFNGAFGPYVSANYPYFYKEAA</sequence>
<reference evidence="2" key="1">
    <citation type="submission" date="2024-06" db="EMBL/GenBank/DDBJ databases">
        <title>Radixoralia hellwigii gen. nov., sp nov., isolated from a root canal in the human oral cavity.</title>
        <authorList>
            <person name="Bartsch S."/>
            <person name="Wittmer A."/>
            <person name="Schulz A.-K."/>
            <person name="Neumann-Schaal M."/>
            <person name="Wolf J."/>
            <person name="Gronow S."/>
            <person name="Tennert C."/>
            <person name="Haecker G."/>
            <person name="Cieplik F."/>
            <person name="Al-Ahmad A."/>
        </authorList>
    </citation>
    <scope>NUCLEOTIDE SEQUENCE [LARGE SCALE GENOMIC DNA]</scope>
    <source>
        <strain evidence="2">Wk13</strain>
    </source>
</reference>
<dbReference type="Pfam" id="PF00353">
    <property type="entry name" value="HemolysinCabind"/>
    <property type="match status" value="1"/>
</dbReference>
<evidence type="ECO:0000313" key="2">
    <source>
        <dbReference type="Proteomes" id="UP001574673"/>
    </source>
</evidence>
<comment type="caution">
    <text evidence="1">The sequence shown here is derived from an EMBL/GenBank/DDBJ whole genome shotgun (WGS) entry which is preliminary data.</text>
</comment>
<dbReference type="RefSeq" id="WP_418890328.1">
    <property type="nucleotide sequence ID" value="NZ_JBEUWX010000002.1"/>
</dbReference>
<dbReference type="Proteomes" id="UP001574673">
    <property type="component" value="Unassembled WGS sequence"/>
</dbReference>
<protein>
    <submittedName>
        <fullName evidence="1">Uncharacterized protein</fullName>
    </submittedName>
</protein>
<proteinExistence type="predicted"/>
<gene>
    <name evidence="1" type="ORF">ABCS64_02375</name>
</gene>
<dbReference type="Gene3D" id="2.150.10.10">
    <property type="entry name" value="Serralysin-like metalloprotease, C-terminal"/>
    <property type="match status" value="1"/>
</dbReference>
<name>A0ABV4UCI2_9RHOO</name>
<dbReference type="InterPro" id="IPR001343">
    <property type="entry name" value="Hemolysn_Ca-bd"/>
</dbReference>
<organism evidence="1 2">
    <name type="scientific">Dentiradicibacter hellwigii</name>
    <dbReference type="NCBI Taxonomy" id="3149053"/>
    <lineage>
        <taxon>Bacteria</taxon>
        <taxon>Pseudomonadati</taxon>
        <taxon>Pseudomonadota</taxon>
        <taxon>Betaproteobacteria</taxon>
        <taxon>Rhodocyclales</taxon>
        <taxon>Rhodocyclaceae</taxon>
        <taxon>Dentiradicibacter</taxon>
    </lineage>
</organism>
<evidence type="ECO:0000313" key="1">
    <source>
        <dbReference type="EMBL" id="MFA9949183.1"/>
    </source>
</evidence>